<evidence type="ECO:0000256" key="3">
    <source>
        <dbReference type="SAM" id="SignalP"/>
    </source>
</evidence>
<reference evidence="4 5" key="1">
    <citation type="submission" date="2014-01" db="EMBL/GenBank/DDBJ databases">
        <title>Complete genome sequence of ionizing-radiation resistance bacterium Hymenobacter swuensis DY53.</title>
        <authorList>
            <person name="Jung J.-H."/>
            <person name="Jeong S.-W."/>
            <person name="Joe M.-H."/>
            <person name="Cho y.-j."/>
            <person name="Kim M.-K."/>
            <person name="Lim S.-Y."/>
        </authorList>
    </citation>
    <scope>NUCLEOTIDE SEQUENCE [LARGE SCALE GENOMIC DNA]</scope>
    <source>
        <strain evidence="4 5">DY53</strain>
    </source>
</reference>
<dbReference type="OrthoDB" id="885565at2"/>
<feature type="chain" id="PRO_5004911288" description="Type IV secretion system putative lipoprotein virB7" evidence="3">
    <location>
        <begin position="22"/>
        <end position="97"/>
    </location>
</feature>
<dbReference type="PROSITE" id="PS51257">
    <property type="entry name" value="PROKAR_LIPOPROTEIN"/>
    <property type="match status" value="1"/>
</dbReference>
<dbReference type="Proteomes" id="UP000019423">
    <property type="component" value="Chromosome"/>
</dbReference>
<protein>
    <recommendedName>
        <fullName evidence="1">Type IV secretion system putative lipoprotein virB7</fullName>
    </recommendedName>
</protein>
<dbReference type="InterPro" id="IPR012640">
    <property type="entry name" value="Membr_lipoprot_lipid_attach_CS"/>
</dbReference>
<evidence type="ECO:0000256" key="1">
    <source>
        <dbReference type="ARBA" id="ARBA00017922"/>
    </source>
</evidence>
<dbReference type="AlphaFoldDB" id="W8FCU4"/>
<dbReference type="EMBL" id="CP007145">
    <property type="protein sequence ID" value="AHJ99500.1"/>
    <property type="molecule type" value="Genomic_DNA"/>
</dbReference>
<dbReference type="PATRIC" id="fig|1227739.3.peg.4057"/>
<name>W8FCU4_9BACT</name>
<accession>W8FCU4</accession>
<dbReference type="Pfam" id="PF08139">
    <property type="entry name" value="LPAM_1"/>
    <property type="match status" value="1"/>
</dbReference>
<sequence length="97" mass="10676">MKKYVLYFGSLALLASCSASKDESRSNRTSTTPVAHNTVVECILYDGMTKDSPQLTTIGSGNEVQVMDTVDAYFLKVRVTANGKTQNGYMYRTCFGK</sequence>
<organism evidence="4 5">
    <name type="scientific">Hymenobacter swuensis DY53</name>
    <dbReference type="NCBI Taxonomy" id="1227739"/>
    <lineage>
        <taxon>Bacteria</taxon>
        <taxon>Pseudomonadati</taxon>
        <taxon>Bacteroidota</taxon>
        <taxon>Cytophagia</taxon>
        <taxon>Cytophagales</taxon>
        <taxon>Hymenobacteraceae</taxon>
        <taxon>Hymenobacter</taxon>
    </lineage>
</organism>
<proteinExistence type="predicted"/>
<gene>
    <name evidence="4" type="ORF">Hsw_3905</name>
</gene>
<evidence type="ECO:0000256" key="2">
    <source>
        <dbReference type="ARBA" id="ARBA00022729"/>
    </source>
</evidence>
<dbReference type="RefSeq" id="WP_044003555.1">
    <property type="nucleotide sequence ID" value="NZ_CP007145.1"/>
</dbReference>
<dbReference type="KEGG" id="hsw:Hsw_3905"/>
<feature type="signal peptide" evidence="3">
    <location>
        <begin position="1"/>
        <end position="21"/>
    </location>
</feature>
<evidence type="ECO:0000313" key="5">
    <source>
        <dbReference type="Proteomes" id="UP000019423"/>
    </source>
</evidence>
<evidence type="ECO:0000313" key="4">
    <source>
        <dbReference type="EMBL" id="AHJ99500.1"/>
    </source>
</evidence>
<keyword evidence="5" id="KW-1185">Reference proteome</keyword>
<keyword evidence="2 3" id="KW-0732">Signal</keyword>
<dbReference type="HOGENOM" id="CLU_2342950_0_0_10"/>